<dbReference type="EMBL" id="UYRT01009867">
    <property type="protein sequence ID" value="VDK48214.1"/>
    <property type="molecule type" value="Genomic_DNA"/>
</dbReference>
<dbReference type="PANTHER" id="PTHR21541:SF3">
    <property type="entry name" value="STRUCTURE-SPECIFIC ENDONUCLEASE SUBUNIT SLX4"/>
    <property type="match status" value="1"/>
</dbReference>
<sequence>MNFEDLKHLDELRKALHINNCLDQQEAKKALEKKQEKWQNTIDCPICGEPLGPGPFRATHAKRCGQKHSVNASSLLQLMDTQTKVAEVKKRNGTAHTKLMEPKLETKKRPGRIREEPRTLFDEQINLAKALSESMNSQESEIYIETQKPPKFRPQKQRHRSFSFIELEPRSCRCAVIERVQVGKFLY</sequence>
<organism evidence="3">
    <name type="scientific">Gongylonema pulchrum</name>
    <dbReference type="NCBI Taxonomy" id="637853"/>
    <lineage>
        <taxon>Eukaryota</taxon>
        <taxon>Metazoa</taxon>
        <taxon>Ecdysozoa</taxon>
        <taxon>Nematoda</taxon>
        <taxon>Chromadorea</taxon>
        <taxon>Rhabditida</taxon>
        <taxon>Spirurina</taxon>
        <taxon>Spiruromorpha</taxon>
        <taxon>Spiruroidea</taxon>
        <taxon>Gongylonematidae</taxon>
        <taxon>Gongylonema</taxon>
    </lineage>
</organism>
<dbReference type="PANTHER" id="PTHR21541">
    <property type="entry name" value="BTB POZ DOMAIN CONTAINING 12"/>
    <property type="match status" value="1"/>
</dbReference>
<protein>
    <submittedName>
        <fullName evidence="3">RNF220 domain-containing protein</fullName>
    </submittedName>
</protein>
<dbReference type="GO" id="GO:0000712">
    <property type="term" value="P:resolution of meiotic recombination intermediates"/>
    <property type="evidence" value="ECO:0007669"/>
    <property type="project" value="TreeGrafter"/>
</dbReference>
<dbReference type="GO" id="GO:0033557">
    <property type="term" value="C:Slx1-Slx4 complex"/>
    <property type="evidence" value="ECO:0007669"/>
    <property type="project" value="TreeGrafter"/>
</dbReference>
<gene>
    <name evidence="1" type="ORF">GPUH_LOCUS4939</name>
</gene>
<dbReference type="WBParaSite" id="GPUH_0000494501-mRNA-1">
    <property type="protein sequence ID" value="GPUH_0000494501-mRNA-1"/>
    <property type="gene ID" value="GPUH_0000494501"/>
</dbReference>
<evidence type="ECO:0000313" key="2">
    <source>
        <dbReference type="Proteomes" id="UP000271098"/>
    </source>
</evidence>
<reference evidence="3" key="1">
    <citation type="submission" date="2016-06" db="UniProtKB">
        <authorList>
            <consortium name="WormBaseParasite"/>
        </authorList>
    </citation>
    <scope>IDENTIFICATION</scope>
</reference>
<dbReference type="OrthoDB" id="5576441at2759"/>
<dbReference type="AlphaFoldDB" id="A0A183D897"/>
<accession>A0A183D897</accession>
<evidence type="ECO:0000313" key="1">
    <source>
        <dbReference type="EMBL" id="VDK48214.1"/>
    </source>
</evidence>
<keyword evidence="2" id="KW-1185">Reference proteome</keyword>
<evidence type="ECO:0000313" key="3">
    <source>
        <dbReference type="WBParaSite" id="GPUH_0000494501-mRNA-1"/>
    </source>
</evidence>
<dbReference type="Proteomes" id="UP000271098">
    <property type="component" value="Unassembled WGS sequence"/>
</dbReference>
<reference evidence="1 2" key="2">
    <citation type="submission" date="2018-11" db="EMBL/GenBank/DDBJ databases">
        <authorList>
            <consortium name="Pathogen Informatics"/>
        </authorList>
    </citation>
    <scope>NUCLEOTIDE SEQUENCE [LARGE SCALE GENOMIC DNA]</scope>
</reference>
<name>A0A183D897_9BILA</name>
<proteinExistence type="predicted"/>